<comment type="caution">
    <text evidence="1">The sequence shown here is derived from an EMBL/GenBank/DDBJ whole genome shotgun (WGS) entry which is preliminary data.</text>
</comment>
<accession>A0AAN6XM45</accession>
<dbReference type="EMBL" id="MU863912">
    <property type="protein sequence ID" value="KAK4201002.1"/>
    <property type="molecule type" value="Genomic_DNA"/>
</dbReference>
<reference evidence="1" key="2">
    <citation type="submission" date="2023-05" db="EMBL/GenBank/DDBJ databases">
        <authorList>
            <consortium name="Lawrence Berkeley National Laboratory"/>
            <person name="Steindorff A."/>
            <person name="Hensen N."/>
            <person name="Bonometti L."/>
            <person name="Westerberg I."/>
            <person name="Brannstrom I.O."/>
            <person name="Guillou S."/>
            <person name="Cros-Aarteil S."/>
            <person name="Calhoun S."/>
            <person name="Haridas S."/>
            <person name="Kuo A."/>
            <person name="Mondo S."/>
            <person name="Pangilinan J."/>
            <person name="Riley R."/>
            <person name="Labutti K."/>
            <person name="Andreopoulos B."/>
            <person name="Lipzen A."/>
            <person name="Chen C."/>
            <person name="Yanf M."/>
            <person name="Daum C."/>
            <person name="Ng V."/>
            <person name="Clum A."/>
            <person name="Ohm R."/>
            <person name="Martin F."/>
            <person name="Silar P."/>
            <person name="Natvig D."/>
            <person name="Lalanne C."/>
            <person name="Gautier V."/>
            <person name="Ament-Velasquez S.L."/>
            <person name="Kruys A."/>
            <person name="Hutchinson M.I."/>
            <person name="Powell A.J."/>
            <person name="Barry K."/>
            <person name="Miller A.N."/>
            <person name="Grigoriev I.V."/>
            <person name="Debuchy R."/>
            <person name="Gladieux P."/>
            <person name="Thoren M.H."/>
            <person name="Johannesson H."/>
        </authorList>
    </citation>
    <scope>NUCLEOTIDE SEQUENCE</scope>
    <source>
        <strain evidence="1">CBS 315.58</strain>
    </source>
</reference>
<name>A0AAN6XM45_9PEZI</name>
<evidence type="ECO:0000313" key="2">
    <source>
        <dbReference type="Proteomes" id="UP001303160"/>
    </source>
</evidence>
<organism evidence="1 2">
    <name type="scientific">Triangularia verruculosa</name>
    <dbReference type="NCBI Taxonomy" id="2587418"/>
    <lineage>
        <taxon>Eukaryota</taxon>
        <taxon>Fungi</taxon>
        <taxon>Dikarya</taxon>
        <taxon>Ascomycota</taxon>
        <taxon>Pezizomycotina</taxon>
        <taxon>Sordariomycetes</taxon>
        <taxon>Sordariomycetidae</taxon>
        <taxon>Sordariales</taxon>
        <taxon>Podosporaceae</taxon>
        <taxon>Triangularia</taxon>
    </lineage>
</organism>
<protein>
    <submittedName>
        <fullName evidence="1">Uncharacterized protein</fullName>
    </submittedName>
</protein>
<keyword evidence="2" id="KW-1185">Reference proteome</keyword>
<evidence type="ECO:0000313" key="1">
    <source>
        <dbReference type="EMBL" id="KAK4201002.1"/>
    </source>
</evidence>
<sequence>MSHCCCCKFPGDRSNFTASQIQPKKSAVYKFQLIVQKDAPGTLPTPTGTGAMLTETKLESTTRELNKSNAVKLDTLKHAPEPGAVLQTAGANAGTLATQQDDHRSQPWHSLMDEIERENMLNPPGSDWFSCNLGFHAHSLAG</sequence>
<reference evidence="1" key="1">
    <citation type="journal article" date="2023" name="Mol. Phylogenet. Evol.">
        <title>Genome-scale phylogeny and comparative genomics of the fungal order Sordariales.</title>
        <authorList>
            <person name="Hensen N."/>
            <person name="Bonometti L."/>
            <person name="Westerberg I."/>
            <person name="Brannstrom I.O."/>
            <person name="Guillou S."/>
            <person name="Cros-Aarteil S."/>
            <person name="Calhoun S."/>
            <person name="Haridas S."/>
            <person name="Kuo A."/>
            <person name="Mondo S."/>
            <person name="Pangilinan J."/>
            <person name="Riley R."/>
            <person name="LaButti K."/>
            <person name="Andreopoulos B."/>
            <person name="Lipzen A."/>
            <person name="Chen C."/>
            <person name="Yan M."/>
            <person name="Daum C."/>
            <person name="Ng V."/>
            <person name="Clum A."/>
            <person name="Steindorff A."/>
            <person name="Ohm R.A."/>
            <person name="Martin F."/>
            <person name="Silar P."/>
            <person name="Natvig D.O."/>
            <person name="Lalanne C."/>
            <person name="Gautier V."/>
            <person name="Ament-Velasquez S.L."/>
            <person name="Kruys A."/>
            <person name="Hutchinson M.I."/>
            <person name="Powell A.J."/>
            <person name="Barry K."/>
            <person name="Miller A.N."/>
            <person name="Grigoriev I.V."/>
            <person name="Debuchy R."/>
            <person name="Gladieux P."/>
            <person name="Hiltunen Thoren M."/>
            <person name="Johannesson H."/>
        </authorList>
    </citation>
    <scope>NUCLEOTIDE SEQUENCE</scope>
    <source>
        <strain evidence="1">CBS 315.58</strain>
    </source>
</reference>
<gene>
    <name evidence="1" type="ORF">QBC40DRAFT_264558</name>
</gene>
<dbReference type="Proteomes" id="UP001303160">
    <property type="component" value="Unassembled WGS sequence"/>
</dbReference>
<proteinExistence type="predicted"/>
<dbReference type="AlphaFoldDB" id="A0AAN6XM45"/>